<feature type="domain" description="T2SS protein K second SAM-like" evidence="11">
    <location>
        <begin position="219"/>
        <end position="276"/>
    </location>
</feature>
<sequence>MASGSRQRGIALITVLLVFALAAIIASDVASRIYRDIRKTSNLINSKQAYQYALAGEQFARQILFRDYRDEKELHVDALTDAWANIGEIFNIEEGGMTIKIIDLQSKFNINNVVDDQGLANLASLEQFRQLLSVLKIDQSVASKLVDWQDANRSKLKNGAEDEAYQPLGYLPANRPMVDRTELRLLDELSTEDYTVLKSHIVALPLTVNDKKIGPTKYNLNTLDAKIIEALLDPSRSSDLAKIAAQQKKGGYDTVLMWSANDFFQGLTVSGSQLSVNSEFFEISITVKYDQRVSILRTHLYRDSSDGKITVLKRQQGIE</sequence>
<dbReference type="GO" id="GO:0009306">
    <property type="term" value="P:protein secretion"/>
    <property type="evidence" value="ECO:0007669"/>
    <property type="project" value="InterPro"/>
</dbReference>
<keyword evidence="7" id="KW-0653">Protein transport</keyword>
<evidence type="ECO:0000313" key="14">
    <source>
        <dbReference type="Proteomes" id="UP000004931"/>
    </source>
</evidence>
<keyword evidence="5 10" id="KW-0997">Cell inner membrane</keyword>
<dbReference type="PANTHER" id="PTHR38831">
    <property type="entry name" value="TYPE II SECRETION SYSTEM PROTEIN K"/>
    <property type="match status" value="1"/>
</dbReference>
<evidence type="ECO:0000256" key="5">
    <source>
        <dbReference type="ARBA" id="ARBA00022519"/>
    </source>
</evidence>
<keyword evidence="4 10" id="KW-1003">Cell membrane</keyword>
<dbReference type="Pfam" id="PF21687">
    <property type="entry name" value="T2SSK_1st"/>
    <property type="match status" value="1"/>
</dbReference>
<dbReference type="STRING" id="247633.GP2143_05495"/>
<evidence type="ECO:0000256" key="3">
    <source>
        <dbReference type="ARBA" id="ARBA00022448"/>
    </source>
</evidence>
<evidence type="ECO:0000259" key="11">
    <source>
        <dbReference type="Pfam" id="PF03934"/>
    </source>
</evidence>
<comment type="similarity">
    <text evidence="2 10">Belongs to the GSP K family.</text>
</comment>
<dbReference type="PIRSF" id="PIRSF002786">
    <property type="entry name" value="XcpX"/>
    <property type="match status" value="1"/>
</dbReference>
<feature type="domain" description="T2SS protein K first SAM-like" evidence="12">
    <location>
        <begin position="106"/>
        <end position="205"/>
    </location>
</feature>
<dbReference type="NCBIfam" id="NF037980">
    <property type="entry name" value="T2SS_GspK"/>
    <property type="match status" value="1"/>
</dbReference>
<evidence type="ECO:0000256" key="9">
    <source>
        <dbReference type="ARBA" id="ARBA00023136"/>
    </source>
</evidence>
<dbReference type="Gene3D" id="3.30.1300.30">
    <property type="entry name" value="GSPII I/J protein-like"/>
    <property type="match status" value="1"/>
</dbReference>
<keyword evidence="6" id="KW-0812">Transmembrane</keyword>
<evidence type="ECO:0000256" key="2">
    <source>
        <dbReference type="ARBA" id="ARBA00007246"/>
    </source>
</evidence>
<evidence type="ECO:0000256" key="7">
    <source>
        <dbReference type="ARBA" id="ARBA00022927"/>
    </source>
</evidence>
<dbReference type="Gene3D" id="1.10.40.60">
    <property type="entry name" value="EpsJ-like"/>
    <property type="match status" value="2"/>
</dbReference>
<evidence type="ECO:0000313" key="13">
    <source>
        <dbReference type="EMBL" id="EAW31879.1"/>
    </source>
</evidence>
<name>A0YBE9_9GAMM</name>
<proteinExistence type="inferred from homology"/>
<comment type="subcellular location">
    <subcellularLocation>
        <location evidence="1 10">Cell inner membrane</location>
    </subcellularLocation>
</comment>
<keyword evidence="14" id="KW-1185">Reference proteome</keyword>
<keyword evidence="8" id="KW-1133">Transmembrane helix</keyword>
<evidence type="ECO:0000256" key="8">
    <source>
        <dbReference type="ARBA" id="ARBA00022989"/>
    </source>
</evidence>
<dbReference type="OrthoDB" id="9788973at2"/>
<dbReference type="InterPro" id="IPR038072">
    <property type="entry name" value="GspK_central_sf"/>
</dbReference>
<gene>
    <name evidence="13" type="ORF">GP2143_05495</name>
</gene>
<dbReference type="GO" id="GO:0005886">
    <property type="term" value="C:plasma membrane"/>
    <property type="evidence" value="ECO:0007669"/>
    <property type="project" value="UniProtKB-SubCell"/>
</dbReference>
<dbReference type="eggNOG" id="COG3156">
    <property type="taxonomic scope" value="Bacteria"/>
</dbReference>
<keyword evidence="9 10" id="KW-0472">Membrane</keyword>
<dbReference type="SUPFAM" id="SSF158544">
    <property type="entry name" value="GspK insert domain-like"/>
    <property type="match status" value="1"/>
</dbReference>
<dbReference type="PANTHER" id="PTHR38831:SF1">
    <property type="entry name" value="TYPE II SECRETION SYSTEM PROTEIN K-RELATED"/>
    <property type="match status" value="1"/>
</dbReference>
<accession>A0YBE9</accession>
<dbReference type="InterPro" id="IPR049179">
    <property type="entry name" value="T2SSK_SAM-like_2nd"/>
</dbReference>
<reference evidence="13 14" key="1">
    <citation type="journal article" date="2010" name="J. Bacteriol.">
        <title>Genome sequence of the oligotrophic marine Gammaproteobacterium HTCC2143, isolated from the Oregon Coast.</title>
        <authorList>
            <person name="Oh H.M."/>
            <person name="Kang I."/>
            <person name="Ferriera S."/>
            <person name="Giovannoni S.J."/>
            <person name="Cho J.C."/>
        </authorList>
    </citation>
    <scope>NUCLEOTIDE SEQUENCE [LARGE SCALE GENOMIC DNA]</scope>
    <source>
        <strain evidence="13 14">HTCC2143</strain>
    </source>
</reference>
<dbReference type="InterPro" id="IPR049031">
    <property type="entry name" value="T2SSK_SAM-like_1st"/>
</dbReference>
<protein>
    <recommendedName>
        <fullName evidence="10">Type II secretion system protein K</fullName>
    </recommendedName>
</protein>
<evidence type="ECO:0000259" key="12">
    <source>
        <dbReference type="Pfam" id="PF21687"/>
    </source>
</evidence>
<dbReference type="InterPro" id="IPR005628">
    <property type="entry name" value="GspK"/>
</dbReference>
<dbReference type="InterPro" id="IPR045584">
    <property type="entry name" value="Pilin-like"/>
</dbReference>
<evidence type="ECO:0000256" key="6">
    <source>
        <dbReference type="ARBA" id="ARBA00022692"/>
    </source>
</evidence>
<evidence type="ECO:0000256" key="4">
    <source>
        <dbReference type="ARBA" id="ARBA00022475"/>
    </source>
</evidence>
<dbReference type="Proteomes" id="UP000004931">
    <property type="component" value="Unassembled WGS sequence"/>
</dbReference>
<keyword evidence="3 10" id="KW-0813">Transport</keyword>
<evidence type="ECO:0000256" key="10">
    <source>
        <dbReference type="PIRNR" id="PIRNR002786"/>
    </source>
</evidence>
<comment type="caution">
    <text evidence="13">The sequence shown here is derived from an EMBL/GenBank/DDBJ whole genome shotgun (WGS) entry which is preliminary data.</text>
</comment>
<dbReference type="EMBL" id="AAVT01000002">
    <property type="protein sequence ID" value="EAW31879.1"/>
    <property type="molecule type" value="Genomic_DNA"/>
</dbReference>
<organism evidence="13 14">
    <name type="scientific">marine gamma proteobacterium HTCC2143</name>
    <dbReference type="NCBI Taxonomy" id="247633"/>
    <lineage>
        <taxon>Bacteria</taxon>
        <taxon>Pseudomonadati</taxon>
        <taxon>Pseudomonadota</taxon>
        <taxon>Gammaproteobacteria</taxon>
        <taxon>Cellvibrionales</taxon>
        <taxon>Spongiibacteraceae</taxon>
        <taxon>BD1-7 clade</taxon>
    </lineage>
</organism>
<dbReference type="SUPFAM" id="SSF54523">
    <property type="entry name" value="Pili subunits"/>
    <property type="match status" value="1"/>
</dbReference>
<dbReference type="Pfam" id="PF03934">
    <property type="entry name" value="T2SSK"/>
    <property type="match status" value="1"/>
</dbReference>
<evidence type="ECO:0000256" key="1">
    <source>
        <dbReference type="ARBA" id="ARBA00004533"/>
    </source>
</evidence>
<dbReference type="AlphaFoldDB" id="A0YBE9"/>